<dbReference type="InterPro" id="IPR000403">
    <property type="entry name" value="PI3/4_kinase_cat_dom"/>
</dbReference>
<dbReference type="GO" id="GO:0005802">
    <property type="term" value="C:trans-Golgi network"/>
    <property type="evidence" value="ECO:0007669"/>
    <property type="project" value="TreeGrafter"/>
</dbReference>
<keyword evidence="5 9" id="KW-0547">Nucleotide-binding</keyword>
<comment type="catalytic activity">
    <reaction evidence="9">
        <text>a 1,2-diacyl-sn-glycero-3-phospho-(1D-myo-inositol) + ATP = a 1,2-diacyl-sn-glycero-3-phospho-(1D-myo-inositol 4-phosphate) + ADP + H(+)</text>
        <dbReference type="Rhea" id="RHEA:19877"/>
        <dbReference type="ChEBI" id="CHEBI:15378"/>
        <dbReference type="ChEBI" id="CHEBI:30616"/>
        <dbReference type="ChEBI" id="CHEBI:57880"/>
        <dbReference type="ChEBI" id="CHEBI:58178"/>
        <dbReference type="ChEBI" id="CHEBI:456216"/>
        <dbReference type="EC" id="2.7.1.67"/>
    </reaction>
</comment>
<evidence type="ECO:0000256" key="3">
    <source>
        <dbReference type="ARBA" id="ARBA00022475"/>
    </source>
</evidence>
<dbReference type="Pfam" id="PF00454">
    <property type="entry name" value="PI3_PI4_kinase"/>
    <property type="match status" value="1"/>
</dbReference>
<dbReference type="AlphaFoldDB" id="A0A8S1HTZ2"/>
<evidence type="ECO:0000256" key="7">
    <source>
        <dbReference type="ARBA" id="ARBA00022840"/>
    </source>
</evidence>
<dbReference type="GO" id="GO:0005768">
    <property type="term" value="C:endosome"/>
    <property type="evidence" value="ECO:0007669"/>
    <property type="project" value="TreeGrafter"/>
</dbReference>
<keyword evidence="7 9" id="KW-0067">ATP-binding</keyword>
<name>A0A8S1HTZ2_9PELO</name>
<protein>
    <recommendedName>
        <fullName evidence="9">Phosphatidylinositol 4-kinase type 2</fullName>
        <ecNumber evidence="9">2.7.1.67</ecNumber>
    </recommendedName>
</protein>
<dbReference type="GO" id="GO:0046854">
    <property type="term" value="P:phosphatidylinositol phosphate biosynthetic process"/>
    <property type="evidence" value="ECO:0007669"/>
    <property type="project" value="UniProtKB-UniRule"/>
</dbReference>
<evidence type="ECO:0000256" key="6">
    <source>
        <dbReference type="ARBA" id="ARBA00022777"/>
    </source>
</evidence>
<dbReference type="PANTHER" id="PTHR12865:SF5">
    <property type="entry name" value="PHOSPHATIDYLINOSITOL 4-KINASE TYPE 2"/>
    <property type="match status" value="1"/>
</dbReference>
<comment type="similarity">
    <text evidence="2 9">Belongs to the PI3/PI4-kinase family. Type II PI4K subfamily.</text>
</comment>
<dbReference type="GO" id="GO:0005524">
    <property type="term" value="F:ATP binding"/>
    <property type="evidence" value="ECO:0007669"/>
    <property type="project" value="UniProtKB-UniRule"/>
</dbReference>
<evidence type="ECO:0000256" key="4">
    <source>
        <dbReference type="ARBA" id="ARBA00022679"/>
    </source>
</evidence>
<sequence>MVSTKTSFHTSPSSDESAACASKYDKQIKQMIKESDEKFNEVFRCAQEAILEGVQPQLIPEGSSGSYFVYNKDGETIGVFKPKDEEPFAALNPKWPKFFQRVLCFCCFGRACLIPNTGYLSEAGASIVDEMFHFNVIPKTRVVKLASPSFFYSRCCGRTEIRPKEGSFQLFVKGYESAAAVFARWNYDSSLLSKEQESKFLFMFQKMCILDYVIRNTDRHPDNLLIKHIPGGDLEIAVIDNGLAFPVKHPECTSLFRTFPFRWGTMDWAKADWDEDLRTAVLQQLTPIFVHELCLQLKKLFCHGYGNTRLLVNSQLRVVRGQLWNLRDALQNREPPAKLAQRQPIVVTRTYRRGFPTTDDWEQWFRIKNVDYGTRQCC</sequence>
<dbReference type="GO" id="GO:0005886">
    <property type="term" value="C:plasma membrane"/>
    <property type="evidence" value="ECO:0007669"/>
    <property type="project" value="UniProtKB-SubCell"/>
</dbReference>
<dbReference type="Proteomes" id="UP000835052">
    <property type="component" value="Unassembled WGS sequence"/>
</dbReference>
<dbReference type="InterPro" id="IPR039756">
    <property type="entry name" value="Lsb6/PI4K2"/>
</dbReference>
<comment type="caution">
    <text evidence="11">The sequence shown here is derived from an EMBL/GenBank/DDBJ whole genome shotgun (WGS) entry which is preliminary data.</text>
</comment>
<organism evidence="11 12">
    <name type="scientific">Caenorhabditis auriculariae</name>
    <dbReference type="NCBI Taxonomy" id="2777116"/>
    <lineage>
        <taxon>Eukaryota</taxon>
        <taxon>Metazoa</taxon>
        <taxon>Ecdysozoa</taxon>
        <taxon>Nematoda</taxon>
        <taxon>Chromadorea</taxon>
        <taxon>Rhabditida</taxon>
        <taxon>Rhabditina</taxon>
        <taxon>Rhabditomorpha</taxon>
        <taxon>Rhabditoidea</taxon>
        <taxon>Rhabditidae</taxon>
        <taxon>Peloderinae</taxon>
        <taxon>Caenorhabditis</taxon>
    </lineage>
</organism>
<feature type="domain" description="PI3K/PI4K catalytic" evidence="10">
    <location>
        <begin position="53"/>
        <end position="349"/>
    </location>
</feature>
<evidence type="ECO:0000259" key="10">
    <source>
        <dbReference type="PROSITE" id="PS50290"/>
    </source>
</evidence>
<accession>A0A8S1HTZ2</accession>
<dbReference type="PANTHER" id="PTHR12865">
    <property type="entry name" value="PHOSPHATIDYLINOSITOL 4-KINASE TYPE-II"/>
    <property type="match status" value="1"/>
</dbReference>
<evidence type="ECO:0000256" key="1">
    <source>
        <dbReference type="ARBA" id="ARBA00004236"/>
    </source>
</evidence>
<evidence type="ECO:0000256" key="2">
    <source>
        <dbReference type="ARBA" id="ARBA00008941"/>
    </source>
</evidence>
<dbReference type="GO" id="GO:0007032">
    <property type="term" value="P:endosome organization"/>
    <property type="evidence" value="ECO:0007669"/>
    <property type="project" value="TreeGrafter"/>
</dbReference>
<evidence type="ECO:0000313" key="11">
    <source>
        <dbReference type="EMBL" id="CAD6199541.1"/>
    </source>
</evidence>
<comment type="subcellular location">
    <subcellularLocation>
        <location evidence="1">Cell membrane</location>
    </subcellularLocation>
    <subcellularLocation>
        <location evidence="9">Membrane</location>
        <topology evidence="9">Peripheral membrane protein</topology>
    </subcellularLocation>
</comment>
<reference evidence="11" key="1">
    <citation type="submission" date="2020-10" db="EMBL/GenBank/DDBJ databases">
        <authorList>
            <person name="Kikuchi T."/>
        </authorList>
    </citation>
    <scope>NUCLEOTIDE SEQUENCE</scope>
    <source>
        <strain evidence="11">NKZ352</strain>
    </source>
</reference>
<dbReference type="GO" id="GO:0007030">
    <property type="term" value="P:Golgi organization"/>
    <property type="evidence" value="ECO:0007669"/>
    <property type="project" value="TreeGrafter"/>
</dbReference>
<dbReference type="GO" id="GO:0005765">
    <property type="term" value="C:lysosomal membrane"/>
    <property type="evidence" value="ECO:0007669"/>
    <property type="project" value="TreeGrafter"/>
</dbReference>
<keyword evidence="12" id="KW-1185">Reference proteome</keyword>
<gene>
    <name evidence="11" type="ORF">CAUJ_LOCUS15443</name>
</gene>
<keyword evidence="8 9" id="KW-0472">Membrane</keyword>
<dbReference type="PROSITE" id="PS50290">
    <property type="entry name" value="PI3_4_KINASE_3"/>
    <property type="match status" value="1"/>
</dbReference>
<dbReference type="OrthoDB" id="3349449at2759"/>
<dbReference type="EMBL" id="CAJGYM010000182">
    <property type="protein sequence ID" value="CAD6199541.1"/>
    <property type="molecule type" value="Genomic_DNA"/>
</dbReference>
<evidence type="ECO:0000256" key="5">
    <source>
        <dbReference type="ARBA" id="ARBA00022741"/>
    </source>
</evidence>
<dbReference type="EC" id="2.7.1.67" evidence="9"/>
<evidence type="ECO:0000256" key="8">
    <source>
        <dbReference type="ARBA" id="ARBA00023136"/>
    </source>
</evidence>
<keyword evidence="3" id="KW-1003">Cell membrane</keyword>
<keyword evidence="6 9" id="KW-0418">Kinase</keyword>
<evidence type="ECO:0000256" key="9">
    <source>
        <dbReference type="RuleBase" id="RU367084"/>
    </source>
</evidence>
<evidence type="ECO:0000313" key="12">
    <source>
        <dbReference type="Proteomes" id="UP000835052"/>
    </source>
</evidence>
<proteinExistence type="inferred from homology"/>
<keyword evidence="4 9" id="KW-0808">Transferase</keyword>
<dbReference type="GO" id="GO:0004430">
    <property type="term" value="F:1-phosphatidylinositol 4-kinase activity"/>
    <property type="evidence" value="ECO:0007669"/>
    <property type="project" value="UniProtKB-UniRule"/>
</dbReference>